<accession>A0AC34RSK7</accession>
<reference evidence="2" key="1">
    <citation type="submission" date="2022-11" db="UniProtKB">
        <authorList>
            <consortium name="WormBaseParasite"/>
        </authorList>
    </citation>
    <scope>IDENTIFICATION</scope>
</reference>
<protein>
    <submittedName>
        <fullName evidence="2">Piwi domain-containing protein</fullName>
    </submittedName>
</protein>
<evidence type="ECO:0000313" key="2">
    <source>
        <dbReference type="WBParaSite" id="JU765_v2.g977.t1"/>
    </source>
</evidence>
<dbReference type="WBParaSite" id="JU765_v2.g977.t1">
    <property type="protein sequence ID" value="JU765_v2.g977.t1"/>
    <property type="gene ID" value="JU765_v2.g977"/>
</dbReference>
<name>A0AC34RSK7_9BILA</name>
<evidence type="ECO:0000313" key="1">
    <source>
        <dbReference type="Proteomes" id="UP000887576"/>
    </source>
</evidence>
<proteinExistence type="predicted"/>
<dbReference type="Proteomes" id="UP000887576">
    <property type="component" value="Unplaced"/>
</dbReference>
<sequence length="220" mass="24392">MGDYFFQSSRTETIDAALLQTTVEKIVRNFIANRGQPKRVVVLRDGVSEGQYTDIVDKELQAVRNGVARLCKQRVEFNLVVLTKTHVVRHFAKTPQINSLAPGTFINDGARKDLTQFYFAAHRAIQGTSQDLLATVLVNDSKASKIAVQHFLHGLCHLHGLSGTPVSLPEPVYQADILAQRGAEVFKVLNNGDIDPTNFADLTARFSYGKQQLPNQRFAA</sequence>
<organism evidence="1 2">
    <name type="scientific">Panagrolaimus sp. JU765</name>
    <dbReference type="NCBI Taxonomy" id="591449"/>
    <lineage>
        <taxon>Eukaryota</taxon>
        <taxon>Metazoa</taxon>
        <taxon>Ecdysozoa</taxon>
        <taxon>Nematoda</taxon>
        <taxon>Chromadorea</taxon>
        <taxon>Rhabditida</taxon>
        <taxon>Tylenchina</taxon>
        <taxon>Panagrolaimomorpha</taxon>
        <taxon>Panagrolaimoidea</taxon>
        <taxon>Panagrolaimidae</taxon>
        <taxon>Panagrolaimus</taxon>
    </lineage>
</organism>